<dbReference type="AlphaFoldDB" id="A0A832T332"/>
<dbReference type="Proteomes" id="UP000646844">
    <property type="component" value="Unassembled WGS sequence"/>
</dbReference>
<dbReference type="RefSeq" id="WP_052846419.1">
    <property type="nucleotide sequence ID" value="NZ_BAABQO010000014.1"/>
</dbReference>
<reference evidence="1" key="1">
    <citation type="journal article" date="2020" name="bioRxiv">
        <title>A rank-normalized archaeal taxonomy based on genome phylogeny resolves widespread incomplete and uneven classifications.</title>
        <authorList>
            <person name="Rinke C."/>
            <person name="Chuvochina M."/>
            <person name="Mussig A.J."/>
            <person name="Chaumeil P.-A."/>
            <person name="Waite D.W."/>
            <person name="Whitman W.B."/>
            <person name="Parks D.H."/>
            <person name="Hugenholtz P."/>
        </authorList>
    </citation>
    <scope>NUCLEOTIDE SEQUENCE</scope>
    <source>
        <strain evidence="1">UBA8838</strain>
    </source>
</reference>
<organism evidence="1 2">
    <name type="scientific">Sulfurisphaera tokodaii</name>
    <dbReference type="NCBI Taxonomy" id="111955"/>
    <lineage>
        <taxon>Archaea</taxon>
        <taxon>Thermoproteota</taxon>
        <taxon>Thermoprotei</taxon>
        <taxon>Sulfolobales</taxon>
        <taxon>Sulfolobaceae</taxon>
        <taxon>Sulfurisphaera</taxon>
    </lineage>
</organism>
<gene>
    <name evidence="1" type="ORF">HA332_08435</name>
</gene>
<evidence type="ECO:0000313" key="1">
    <source>
        <dbReference type="EMBL" id="HII74382.1"/>
    </source>
</evidence>
<dbReference type="GeneID" id="25400237"/>
<dbReference type="OMA" id="CIEHGNH"/>
<name>A0A832T332_9CREN</name>
<proteinExistence type="predicted"/>
<evidence type="ECO:0000313" key="2">
    <source>
        <dbReference type="Proteomes" id="UP000646844"/>
    </source>
</evidence>
<protein>
    <submittedName>
        <fullName evidence="1">Uncharacterized protein</fullName>
    </submittedName>
</protein>
<sequence>MAEIQQFRISFDGAFYKIVEDEDAAILLFEGIPISAACVEHGSHKDPHECPHTEKLLKKIFS</sequence>
<dbReference type="EMBL" id="DUJO01000038">
    <property type="protein sequence ID" value="HII74382.1"/>
    <property type="molecule type" value="Genomic_DNA"/>
</dbReference>
<comment type="caution">
    <text evidence="1">The sequence shown here is derived from an EMBL/GenBank/DDBJ whole genome shotgun (WGS) entry which is preliminary data.</text>
</comment>
<accession>A0A832T332</accession>